<proteinExistence type="predicted"/>
<name>A0A914PL69_9BILA</name>
<reference evidence="3" key="1">
    <citation type="submission" date="2022-11" db="UniProtKB">
        <authorList>
            <consortium name="WormBaseParasite"/>
        </authorList>
    </citation>
    <scope>IDENTIFICATION</scope>
</reference>
<dbReference type="Proteomes" id="UP000887578">
    <property type="component" value="Unplaced"/>
</dbReference>
<keyword evidence="2" id="KW-1185">Reference proteome</keyword>
<sequence length="261" mass="28101">MYALNKKEVEINYPVNLSSRDDILAVSLNGPRVQLALMVKEIGEAVKKSTQQYGKKWFLPLLLVGQDSELAITAEAWEPHHAPLQKAMRVGTVFVIAFMPLPAPPALFAPELNWMIRLNTHARIMDIPPPNAPVRDMFSYFSGPPGYMQTAPQGVVGGLGIGGALGLGGNGQQYGVGAGQQYGHQFGGPNGFFDPARAQTYYPNQIPVDAAQNHHHENGSFNIPVNAQVPNPAPRASAAHEHQAVEDATKTPDQANGGPLE</sequence>
<dbReference type="AlphaFoldDB" id="A0A914PL69"/>
<feature type="region of interest" description="Disordered" evidence="1">
    <location>
        <begin position="214"/>
        <end position="261"/>
    </location>
</feature>
<organism evidence="2 3">
    <name type="scientific">Panagrolaimus davidi</name>
    <dbReference type="NCBI Taxonomy" id="227884"/>
    <lineage>
        <taxon>Eukaryota</taxon>
        <taxon>Metazoa</taxon>
        <taxon>Ecdysozoa</taxon>
        <taxon>Nematoda</taxon>
        <taxon>Chromadorea</taxon>
        <taxon>Rhabditida</taxon>
        <taxon>Tylenchina</taxon>
        <taxon>Panagrolaimomorpha</taxon>
        <taxon>Panagrolaimoidea</taxon>
        <taxon>Panagrolaimidae</taxon>
        <taxon>Panagrolaimus</taxon>
    </lineage>
</organism>
<feature type="compositionally biased region" description="Basic and acidic residues" evidence="1">
    <location>
        <begin position="238"/>
        <end position="250"/>
    </location>
</feature>
<evidence type="ECO:0000313" key="2">
    <source>
        <dbReference type="Proteomes" id="UP000887578"/>
    </source>
</evidence>
<feature type="compositionally biased region" description="Polar residues" evidence="1">
    <location>
        <begin position="219"/>
        <end position="229"/>
    </location>
</feature>
<evidence type="ECO:0000313" key="3">
    <source>
        <dbReference type="WBParaSite" id="PDA_v2.g1659.t1"/>
    </source>
</evidence>
<dbReference type="WBParaSite" id="PDA_v2.g1659.t1">
    <property type="protein sequence ID" value="PDA_v2.g1659.t1"/>
    <property type="gene ID" value="PDA_v2.g1659"/>
</dbReference>
<protein>
    <submittedName>
        <fullName evidence="3">Uncharacterized protein</fullName>
    </submittedName>
</protein>
<accession>A0A914PL69</accession>
<evidence type="ECO:0000256" key="1">
    <source>
        <dbReference type="SAM" id="MobiDB-lite"/>
    </source>
</evidence>